<dbReference type="Pfam" id="PF00465">
    <property type="entry name" value="Fe-ADH"/>
    <property type="match status" value="1"/>
</dbReference>
<comment type="catalytic activity">
    <reaction evidence="5">
        <text>a primary alcohol + NAD(+) = an aldehyde + NADH + H(+)</text>
        <dbReference type="Rhea" id="RHEA:10736"/>
        <dbReference type="ChEBI" id="CHEBI:15378"/>
        <dbReference type="ChEBI" id="CHEBI:15734"/>
        <dbReference type="ChEBI" id="CHEBI:17478"/>
        <dbReference type="ChEBI" id="CHEBI:57540"/>
        <dbReference type="ChEBI" id="CHEBI:57945"/>
        <dbReference type="EC" id="1.1.1.1"/>
    </reaction>
</comment>
<dbReference type="CDD" id="cd08551">
    <property type="entry name" value="Fe-ADH"/>
    <property type="match status" value="1"/>
</dbReference>
<dbReference type="InterPro" id="IPR056798">
    <property type="entry name" value="ADH_Fe_C"/>
</dbReference>
<organism evidence="8 9">
    <name type="scientific">Thalassospira profundimaris</name>
    <dbReference type="NCBI Taxonomy" id="502049"/>
    <lineage>
        <taxon>Bacteria</taxon>
        <taxon>Pseudomonadati</taxon>
        <taxon>Pseudomonadota</taxon>
        <taxon>Alphaproteobacteria</taxon>
        <taxon>Rhodospirillales</taxon>
        <taxon>Thalassospiraceae</taxon>
        <taxon>Thalassospira</taxon>
    </lineage>
</organism>
<keyword evidence="3" id="KW-0560">Oxidoreductase</keyword>
<evidence type="ECO:0000259" key="6">
    <source>
        <dbReference type="Pfam" id="PF00465"/>
    </source>
</evidence>
<dbReference type="Pfam" id="PF25137">
    <property type="entry name" value="ADH_Fe_C"/>
    <property type="match status" value="1"/>
</dbReference>
<proteinExistence type="inferred from homology"/>
<dbReference type="Gene3D" id="3.40.50.1970">
    <property type="match status" value="1"/>
</dbReference>
<dbReference type="Proteomes" id="UP000252517">
    <property type="component" value="Unassembled WGS sequence"/>
</dbReference>
<evidence type="ECO:0000313" key="9">
    <source>
        <dbReference type="Proteomes" id="UP000252517"/>
    </source>
</evidence>
<evidence type="ECO:0000256" key="5">
    <source>
        <dbReference type="ARBA" id="ARBA00049243"/>
    </source>
</evidence>
<dbReference type="OrthoDB" id="9815791at2"/>
<protein>
    <submittedName>
        <fullName evidence="8">Alcohol dehydrogenase</fullName>
    </submittedName>
</protein>
<feature type="domain" description="Fe-containing alcohol dehydrogenase-like C-terminal" evidence="7">
    <location>
        <begin position="183"/>
        <end position="373"/>
    </location>
</feature>
<keyword evidence="4" id="KW-0520">NAD</keyword>
<dbReference type="RefSeq" id="WP_114088367.1">
    <property type="nucleotide sequence ID" value="NZ_JPWH01000007.1"/>
</dbReference>
<dbReference type="Gene3D" id="1.20.1090.10">
    <property type="entry name" value="Dehydroquinate synthase-like - alpha domain"/>
    <property type="match status" value="1"/>
</dbReference>
<evidence type="ECO:0000256" key="1">
    <source>
        <dbReference type="ARBA" id="ARBA00001962"/>
    </source>
</evidence>
<dbReference type="PANTHER" id="PTHR11496:SF102">
    <property type="entry name" value="ALCOHOL DEHYDROGENASE 4"/>
    <property type="match status" value="1"/>
</dbReference>
<evidence type="ECO:0000256" key="2">
    <source>
        <dbReference type="ARBA" id="ARBA00007358"/>
    </source>
</evidence>
<dbReference type="SUPFAM" id="SSF56796">
    <property type="entry name" value="Dehydroquinate synthase-like"/>
    <property type="match status" value="1"/>
</dbReference>
<comment type="similarity">
    <text evidence="2">Belongs to the iron-containing alcohol dehydrogenase family.</text>
</comment>
<reference evidence="8 9" key="1">
    <citation type="submission" date="2014-07" db="EMBL/GenBank/DDBJ databases">
        <title>Draft genome sequence of Thalassospira profundimaris S25-3-2.</title>
        <authorList>
            <person name="Lai Q."/>
            <person name="Shao Z."/>
        </authorList>
    </citation>
    <scope>NUCLEOTIDE SEQUENCE [LARGE SCALE GENOMIC DNA]</scope>
    <source>
        <strain evidence="8 9">S25-3-2</strain>
    </source>
</reference>
<evidence type="ECO:0000259" key="7">
    <source>
        <dbReference type="Pfam" id="PF25137"/>
    </source>
</evidence>
<dbReference type="PANTHER" id="PTHR11496">
    <property type="entry name" value="ALCOHOL DEHYDROGENASE"/>
    <property type="match status" value="1"/>
</dbReference>
<dbReference type="AlphaFoldDB" id="A0A367XDD7"/>
<comment type="cofactor">
    <cofactor evidence="1">
        <name>Fe cation</name>
        <dbReference type="ChEBI" id="CHEBI:24875"/>
    </cofactor>
</comment>
<evidence type="ECO:0000313" key="8">
    <source>
        <dbReference type="EMBL" id="RCK50801.1"/>
    </source>
</evidence>
<name>A0A367XDD7_9PROT</name>
<dbReference type="InterPro" id="IPR018211">
    <property type="entry name" value="ADH_Fe_CS"/>
</dbReference>
<accession>A0A367XDD7</accession>
<dbReference type="FunFam" id="3.40.50.1970:FF:000003">
    <property type="entry name" value="Alcohol dehydrogenase, iron-containing"/>
    <property type="match status" value="1"/>
</dbReference>
<dbReference type="InterPro" id="IPR001670">
    <property type="entry name" value="ADH_Fe/GldA"/>
</dbReference>
<gene>
    <name evidence="8" type="ORF">TH25_11025</name>
</gene>
<comment type="caution">
    <text evidence="8">The sequence shown here is derived from an EMBL/GenBank/DDBJ whole genome shotgun (WGS) entry which is preliminary data.</text>
</comment>
<dbReference type="PROSITE" id="PS00913">
    <property type="entry name" value="ADH_IRON_1"/>
    <property type="match status" value="1"/>
</dbReference>
<evidence type="ECO:0000256" key="3">
    <source>
        <dbReference type="ARBA" id="ARBA00023002"/>
    </source>
</evidence>
<feature type="domain" description="Alcohol dehydrogenase iron-type/glycerol dehydrogenase GldA" evidence="6">
    <location>
        <begin position="13"/>
        <end position="172"/>
    </location>
</feature>
<dbReference type="InterPro" id="IPR039697">
    <property type="entry name" value="Alcohol_dehydrogenase_Fe"/>
</dbReference>
<evidence type="ECO:0000256" key="4">
    <source>
        <dbReference type="ARBA" id="ARBA00023027"/>
    </source>
</evidence>
<dbReference type="GO" id="GO:0004022">
    <property type="term" value="F:alcohol dehydrogenase (NAD+) activity"/>
    <property type="evidence" value="ECO:0007669"/>
    <property type="project" value="UniProtKB-EC"/>
</dbReference>
<dbReference type="GO" id="GO:0046872">
    <property type="term" value="F:metal ion binding"/>
    <property type="evidence" value="ECO:0007669"/>
    <property type="project" value="InterPro"/>
</dbReference>
<sequence length="374" mass="40103">MSNISRAITLYQPRQVEVGIGAIQRLNDWARNHKRILVIATTHTKGFVERLKLSGDIRVFADIPPEPDTSALNAALAQARAIKPDLVIGLGGGSVMDVAKLVAALWDGDHTLDDVVGPNRVNGRKSALAQVATTSGTGSEAGTRALITDRETHAKKAVESPFLLADIAILDPELTVSVPPAVTAATGIDAMAHCVEAFTNIRAHDLIDSYARMGMTLVGKYLVRAVQDGTDLEARTGMMLASYYGGICLGPVNTAAGHALAYPLGTQLNLPHGLANAIIFPHVLAYNLPVCREKTAEIQTALGLSPAADEDELRKSAYQFCQDLGVEMRLSAHGANKDDLPAWASEAHAIRRLMDNNPREMSEEDVLNIYLNAF</sequence>
<dbReference type="EMBL" id="JPWH01000007">
    <property type="protein sequence ID" value="RCK50801.1"/>
    <property type="molecule type" value="Genomic_DNA"/>
</dbReference>